<protein>
    <submittedName>
        <fullName evidence="2">Uncharacterized protein</fullName>
    </submittedName>
</protein>
<gene>
    <name evidence="2" type="ORF">JIN81_15570</name>
</gene>
<evidence type="ECO:0000313" key="2">
    <source>
        <dbReference type="EMBL" id="MBK1828452.1"/>
    </source>
</evidence>
<feature type="transmembrane region" description="Helical" evidence="1">
    <location>
        <begin position="62"/>
        <end position="83"/>
    </location>
</feature>
<organism evidence="2 3">
    <name type="scientific">Haloferula rosea</name>
    <dbReference type="NCBI Taxonomy" id="490093"/>
    <lineage>
        <taxon>Bacteria</taxon>
        <taxon>Pseudomonadati</taxon>
        <taxon>Verrucomicrobiota</taxon>
        <taxon>Verrucomicrobiia</taxon>
        <taxon>Verrucomicrobiales</taxon>
        <taxon>Verrucomicrobiaceae</taxon>
        <taxon>Haloferula</taxon>
    </lineage>
</organism>
<feature type="transmembrane region" description="Helical" evidence="1">
    <location>
        <begin position="37"/>
        <end position="56"/>
    </location>
</feature>
<feature type="transmembrane region" description="Helical" evidence="1">
    <location>
        <begin position="104"/>
        <end position="127"/>
    </location>
</feature>
<dbReference type="Proteomes" id="UP000658278">
    <property type="component" value="Unassembled WGS sequence"/>
</dbReference>
<dbReference type="RefSeq" id="WP_234045037.1">
    <property type="nucleotide sequence ID" value="NZ_JAENII010000013.1"/>
</dbReference>
<evidence type="ECO:0000313" key="3">
    <source>
        <dbReference type="Proteomes" id="UP000658278"/>
    </source>
</evidence>
<comment type="caution">
    <text evidence="2">The sequence shown here is derived from an EMBL/GenBank/DDBJ whole genome shotgun (WGS) entry which is preliminary data.</text>
</comment>
<dbReference type="EMBL" id="JAENII010000013">
    <property type="protein sequence ID" value="MBK1828452.1"/>
    <property type="molecule type" value="Genomic_DNA"/>
</dbReference>
<keyword evidence="3" id="KW-1185">Reference proteome</keyword>
<reference evidence="2" key="1">
    <citation type="submission" date="2021-01" db="EMBL/GenBank/DDBJ databases">
        <title>Modified the classification status of verrucomicrobia.</title>
        <authorList>
            <person name="Feng X."/>
        </authorList>
    </citation>
    <scope>NUCLEOTIDE SEQUENCE</scope>
    <source>
        <strain evidence="2">KCTC 22201</strain>
    </source>
</reference>
<keyword evidence="1" id="KW-1133">Transmembrane helix</keyword>
<keyword evidence="1" id="KW-0472">Membrane</keyword>
<name>A0A934VGW2_9BACT</name>
<accession>A0A934VGW2</accession>
<dbReference type="AlphaFoldDB" id="A0A934VGW2"/>
<evidence type="ECO:0000256" key="1">
    <source>
        <dbReference type="SAM" id="Phobius"/>
    </source>
</evidence>
<proteinExistence type="predicted"/>
<keyword evidence="1" id="KW-0812">Transmembrane</keyword>
<sequence>MNEENPYAPPSADGDGDLARQKEALREIVLGWEKLRLIYNVILLVPGLLVLTLWTNRHGMPWAAAVASAVFVGIGANIAYLLGPLTELYFRGLFRNGESIGRGRWLIFGGGLVVSSGVFLLALVGGLV</sequence>